<dbReference type="Proteomes" id="UP001589693">
    <property type="component" value="Unassembled WGS sequence"/>
</dbReference>
<protein>
    <submittedName>
        <fullName evidence="1">Uncharacterized protein</fullName>
    </submittedName>
</protein>
<organism evidence="1 2">
    <name type="scientific">Allokutzneria oryzae</name>
    <dbReference type="NCBI Taxonomy" id="1378989"/>
    <lineage>
        <taxon>Bacteria</taxon>
        <taxon>Bacillati</taxon>
        <taxon>Actinomycetota</taxon>
        <taxon>Actinomycetes</taxon>
        <taxon>Pseudonocardiales</taxon>
        <taxon>Pseudonocardiaceae</taxon>
        <taxon>Allokutzneria</taxon>
    </lineage>
</organism>
<reference evidence="1 2" key="1">
    <citation type="submission" date="2024-09" db="EMBL/GenBank/DDBJ databases">
        <authorList>
            <person name="Sun Q."/>
            <person name="Mori K."/>
        </authorList>
    </citation>
    <scope>NUCLEOTIDE SEQUENCE [LARGE SCALE GENOMIC DNA]</scope>
    <source>
        <strain evidence="1 2">TBRC 7907</strain>
    </source>
</reference>
<dbReference type="RefSeq" id="WP_377862584.1">
    <property type="nucleotide sequence ID" value="NZ_JBHLZU010000037.1"/>
</dbReference>
<sequence>MTHDPDVLATFTITTGAAVANLHRQAITVPAATSGPGGNSAVTP</sequence>
<proteinExistence type="predicted"/>
<evidence type="ECO:0000313" key="2">
    <source>
        <dbReference type="Proteomes" id="UP001589693"/>
    </source>
</evidence>
<gene>
    <name evidence="1" type="ORF">ACFFQA_37555</name>
</gene>
<dbReference type="EMBL" id="JBHLZU010000037">
    <property type="protein sequence ID" value="MFB9909672.1"/>
    <property type="molecule type" value="Genomic_DNA"/>
</dbReference>
<evidence type="ECO:0000313" key="1">
    <source>
        <dbReference type="EMBL" id="MFB9909672.1"/>
    </source>
</evidence>
<keyword evidence="2" id="KW-1185">Reference proteome</keyword>
<name>A0ABV6A964_9PSEU</name>
<accession>A0ABV6A964</accession>
<comment type="caution">
    <text evidence="1">The sequence shown here is derived from an EMBL/GenBank/DDBJ whole genome shotgun (WGS) entry which is preliminary data.</text>
</comment>